<dbReference type="RefSeq" id="WP_110448346.1">
    <property type="nucleotide sequence ID" value="NZ_CP132381.1"/>
</dbReference>
<keyword evidence="3 6" id="KW-0540">Nuclease</keyword>
<evidence type="ECO:0000313" key="8">
    <source>
        <dbReference type="EMBL" id="PXY90539.1"/>
    </source>
</evidence>
<dbReference type="NCBIfam" id="NF002137">
    <property type="entry name" value="PRK00977.1-1"/>
    <property type="match status" value="1"/>
</dbReference>
<keyword evidence="4 6" id="KW-0378">Hydrolase</keyword>
<protein>
    <recommendedName>
        <fullName evidence="6">Exodeoxyribonuclease 7 small subunit</fullName>
        <ecNumber evidence="6">3.1.11.6</ecNumber>
    </recommendedName>
    <alternativeName>
        <fullName evidence="6">Exodeoxyribonuclease VII small subunit</fullName>
        <shortName evidence="6">Exonuclease VII small subunit</shortName>
    </alternativeName>
</protein>
<dbReference type="Gene3D" id="1.10.287.1040">
    <property type="entry name" value="Exonuclease VII, small subunit"/>
    <property type="match status" value="1"/>
</dbReference>
<dbReference type="GO" id="GO:0005829">
    <property type="term" value="C:cytosol"/>
    <property type="evidence" value="ECO:0007669"/>
    <property type="project" value="TreeGrafter"/>
</dbReference>
<dbReference type="AlphaFoldDB" id="A0A2V4DU01"/>
<keyword evidence="9" id="KW-1185">Reference proteome</keyword>
<dbReference type="OrthoDB" id="5591562at2"/>
<comment type="subcellular location">
    <subcellularLocation>
        <location evidence="6">Cytoplasm</location>
    </subcellularLocation>
</comment>
<sequence length="81" mass="9150">MAKKQDKEASFEETIKQLEAIVTQLENGDLPLDDALNEFEKGIKLARSGQKQLNEAEQRIQILLSENSDAQLSEFSIDNNE</sequence>
<dbReference type="InterPro" id="IPR003761">
    <property type="entry name" value="Exonuc_VII_S"/>
</dbReference>
<evidence type="ECO:0000256" key="1">
    <source>
        <dbReference type="ARBA" id="ARBA00009998"/>
    </source>
</evidence>
<keyword evidence="5 6" id="KW-0269">Exonuclease</keyword>
<evidence type="ECO:0000256" key="2">
    <source>
        <dbReference type="ARBA" id="ARBA00022490"/>
    </source>
</evidence>
<accession>A0A2V4DU01</accession>
<organism evidence="8 9">
    <name type="scientific">Gilliamella apis</name>
    <dbReference type="NCBI Taxonomy" id="1970738"/>
    <lineage>
        <taxon>Bacteria</taxon>
        <taxon>Pseudomonadati</taxon>
        <taxon>Pseudomonadota</taxon>
        <taxon>Gammaproteobacteria</taxon>
        <taxon>Orbales</taxon>
        <taxon>Orbaceae</taxon>
        <taxon>Gilliamella</taxon>
    </lineage>
</organism>
<comment type="function">
    <text evidence="6">Bidirectionally degrades single-stranded DNA into large acid-insoluble oligonucleotides, which are then degraded further into small acid-soluble oligonucleotides.</text>
</comment>
<feature type="coiled-coil region" evidence="7">
    <location>
        <begin position="46"/>
        <end position="73"/>
    </location>
</feature>
<proteinExistence type="inferred from homology"/>
<evidence type="ECO:0000256" key="7">
    <source>
        <dbReference type="SAM" id="Coils"/>
    </source>
</evidence>
<comment type="similarity">
    <text evidence="1 6">Belongs to the XseB family.</text>
</comment>
<dbReference type="PANTHER" id="PTHR34137:SF1">
    <property type="entry name" value="EXODEOXYRIBONUCLEASE 7 SMALL SUBUNIT"/>
    <property type="match status" value="1"/>
</dbReference>
<dbReference type="GO" id="GO:0009318">
    <property type="term" value="C:exodeoxyribonuclease VII complex"/>
    <property type="evidence" value="ECO:0007669"/>
    <property type="project" value="UniProtKB-UniRule"/>
</dbReference>
<dbReference type="NCBIfam" id="NF002140">
    <property type="entry name" value="PRK00977.1-4"/>
    <property type="match status" value="1"/>
</dbReference>
<comment type="subunit">
    <text evidence="6">Heterooligomer composed of large and small subunits.</text>
</comment>
<dbReference type="PIRSF" id="PIRSF006488">
    <property type="entry name" value="Exonuc_VII_S"/>
    <property type="match status" value="1"/>
</dbReference>
<name>A0A2V4DU01_9GAMM</name>
<dbReference type="PANTHER" id="PTHR34137">
    <property type="entry name" value="EXODEOXYRIBONUCLEASE 7 SMALL SUBUNIT"/>
    <property type="match status" value="1"/>
</dbReference>
<dbReference type="NCBIfam" id="TIGR01280">
    <property type="entry name" value="xseB"/>
    <property type="match status" value="1"/>
</dbReference>
<evidence type="ECO:0000256" key="3">
    <source>
        <dbReference type="ARBA" id="ARBA00022722"/>
    </source>
</evidence>
<dbReference type="Pfam" id="PF02609">
    <property type="entry name" value="Exonuc_VII_S"/>
    <property type="match status" value="1"/>
</dbReference>
<evidence type="ECO:0000256" key="6">
    <source>
        <dbReference type="HAMAP-Rule" id="MF_00337"/>
    </source>
</evidence>
<dbReference type="GO" id="GO:0008855">
    <property type="term" value="F:exodeoxyribonuclease VII activity"/>
    <property type="evidence" value="ECO:0007669"/>
    <property type="project" value="UniProtKB-UniRule"/>
</dbReference>
<dbReference type="HAMAP" id="MF_00337">
    <property type="entry name" value="Exonuc_7_S"/>
    <property type="match status" value="1"/>
</dbReference>
<gene>
    <name evidence="6" type="primary">xseB</name>
    <name evidence="8" type="ORF">DKK78_09105</name>
</gene>
<comment type="caution">
    <text evidence="8">The sequence shown here is derived from an EMBL/GenBank/DDBJ whole genome shotgun (WGS) entry which is preliminary data.</text>
</comment>
<dbReference type="EC" id="3.1.11.6" evidence="6"/>
<comment type="catalytic activity">
    <reaction evidence="6">
        <text>Exonucleolytic cleavage in either 5'- to 3'- or 3'- to 5'-direction to yield nucleoside 5'-phosphates.</text>
        <dbReference type="EC" id="3.1.11.6"/>
    </reaction>
</comment>
<dbReference type="EMBL" id="QGLO01000006">
    <property type="protein sequence ID" value="PXY90539.1"/>
    <property type="molecule type" value="Genomic_DNA"/>
</dbReference>
<evidence type="ECO:0000256" key="4">
    <source>
        <dbReference type="ARBA" id="ARBA00022801"/>
    </source>
</evidence>
<evidence type="ECO:0000256" key="5">
    <source>
        <dbReference type="ARBA" id="ARBA00022839"/>
    </source>
</evidence>
<keyword evidence="7" id="KW-0175">Coiled coil</keyword>
<dbReference type="SUPFAM" id="SSF116842">
    <property type="entry name" value="XseB-like"/>
    <property type="match status" value="1"/>
</dbReference>
<dbReference type="InterPro" id="IPR037004">
    <property type="entry name" value="Exonuc_VII_ssu_sf"/>
</dbReference>
<evidence type="ECO:0000313" key="9">
    <source>
        <dbReference type="Proteomes" id="UP000247673"/>
    </source>
</evidence>
<reference evidence="8 9" key="1">
    <citation type="submission" date="2018-05" db="EMBL/GenBank/DDBJ databases">
        <title>Reference genomes for bee gut microbiota database.</title>
        <authorList>
            <person name="Ellegaard K.M."/>
        </authorList>
    </citation>
    <scope>NUCLEOTIDE SEQUENCE [LARGE SCALE GENOMIC DNA]</scope>
    <source>
        <strain evidence="8 9">ESL0172</strain>
    </source>
</reference>
<dbReference type="Proteomes" id="UP000247673">
    <property type="component" value="Unassembled WGS sequence"/>
</dbReference>
<dbReference type="GO" id="GO:0006308">
    <property type="term" value="P:DNA catabolic process"/>
    <property type="evidence" value="ECO:0007669"/>
    <property type="project" value="UniProtKB-UniRule"/>
</dbReference>
<keyword evidence="2 6" id="KW-0963">Cytoplasm</keyword>